<dbReference type="InterPro" id="IPR013763">
    <property type="entry name" value="Cyclin-like_dom"/>
</dbReference>
<dbReference type="FunFam" id="1.10.472.10:FF:000089">
    <property type="entry name" value="Cyclin, N-terminal domain containing protein"/>
    <property type="match status" value="1"/>
</dbReference>
<evidence type="ECO:0000259" key="2">
    <source>
        <dbReference type="SMART" id="SM00385"/>
    </source>
</evidence>
<accession>A0A8S1Y8U9</accession>
<gene>
    <name evidence="3" type="ORF">PPENT_87.1.T1490051</name>
</gene>
<evidence type="ECO:0000313" key="4">
    <source>
        <dbReference type="Proteomes" id="UP000689195"/>
    </source>
</evidence>
<dbReference type="PANTHER" id="PTHR10177">
    <property type="entry name" value="CYCLINS"/>
    <property type="match status" value="1"/>
</dbReference>
<protein>
    <recommendedName>
        <fullName evidence="2">Cyclin-like domain-containing protein</fullName>
    </recommendedName>
</protein>
<comment type="similarity">
    <text evidence="1">Belongs to the cyclin family.</text>
</comment>
<reference evidence="3" key="1">
    <citation type="submission" date="2021-01" db="EMBL/GenBank/DDBJ databases">
        <authorList>
            <consortium name="Genoscope - CEA"/>
            <person name="William W."/>
        </authorList>
    </citation>
    <scope>NUCLEOTIDE SEQUENCE</scope>
</reference>
<feature type="domain" description="Cyclin-like" evidence="2">
    <location>
        <begin position="113"/>
        <end position="203"/>
    </location>
</feature>
<keyword evidence="1" id="KW-0195">Cyclin</keyword>
<name>A0A8S1Y8U9_9CILI</name>
<keyword evidence="4" id="KW-1185">Reference proteome</keyword>
<evidence type="ECO:0000256" key="1">
    <source>
        <dbReference type="RuleBase" id="RU000383"/>
    </source>
</evidence>
<dbReference type="EMBL" id="CAJJDO010000149">
    <property type="protein sequence ID" value="CAD8207954.1"/>
    <property type="molecule type" value="Genomic_DNA"/>
</dbReference>
<evidence type="ECO:0000313" key="3">
    <source>
        <dbReference type="EMBL" id="CAD8207954.1"/>
    </source>
</evidence>
<dbReference type="SMART" id="SM00385">
    <property type="entry name" value="CYCLIN"/>
    <property type="match status" value="1"/>
</dbReference>
<comment type="caution">
    <text evidence="3">The sequence shown here is derived from an EMBL/GenBank/DDBJ whole genome shotgun (WGS) entry which is preliminary data.</text>
</comment>
<dbReference type="InterPro" id="IPR039361">
    <property type="entry name" value="Cyclin"/>
</dbReference>
<dbReference type="Proteomes" id="UP000689195">
    <property type="component" value="Unassembled WGS sequence"/>
</dbReference>
<sequence length="335" mass="39531">MLTRKQQRELQMNKQIIKQKQKQSQSSINTSLSSELQESVLLEMLDLLNIGNKLQIETDFQESSQDPQIKRIEDFNKTYHHECLQVLIYDQNDSSQCLANHRIREWVRGKMIDWMIEVFASNNKEYSNNDLTFFRAVNLLDAYLRSSYNLNESDMYLIGVTCILIASKIEDIYQISINTIIQDLSHNKFSLFQIKEQESFILETLNYDTCFPTVNDYLQYFCYQLFGQQHNHALQIIQEAAVYTLKMCYHDYAVMQCQQILLAASILGFTIQNYVELHLSQLTSDLKKQLLQTHTLLRIGSLEIADYMECIQKVEELTQIFHSKYPEYQNLQRFN</sequence>
<proteinExistence type="inferred from homology"/>
<organism evidence="3 4">
    <name type="scientific">Paramecium pentaurelia</name>
    <dbReference type="NCBI Taxonomy" id="43138"/>
    <lineage>
        <taxon>Eukaryota</taxon>
        <taxon>Sar</taxon>
        <taxon>Alveolata</taxon>
        <taxon>Ciliophora</taxon>
        <taxon>Intramacronucleata</taxon>
        <taxon>Oligohymenophorea</taxon>
        <taxon>Peniculida</taxon>
        <taxon>Parameciidae</taxon>
        <taxon>Paramecium</taxon>
    </lineage>
</organism>
<dbReference type="InterPro" id="IPR006671">
    <property type="entry name" value="Cyclin_N"/>
</dbReference>
<dbReference type="Pfam" id="PF00134">
    <property type="entry name" value="Cyclin_N"/>
    <property type="match status" value="1"/>
</dbReference>
<dbReference type="AlphaFoldDB" id="A0A8S1Y8U9"/>
<dbReference type="OrthoDB" id="313090at2759"/>